<proteinExistence type="predicted"/>
<comment type="caution">
    <text evidence="1">The sequence shown here is derived from an EMBL/GenBank/DDBJ whole genome shotgun (WGS) entry which is preliminary data.</text>
</comment>
<reference evidence="1 2" key="1">
    <citation type="submission" date="2021-01" db="EMBL/GenBank/DDBJ databases">
        <title>Genomic Encyclopedia of Type Strains, Phase IV (KMG-IV): sequencing the most valuable type-strain genomes for metagenomic binning, comparative biology and taxonomic classification.</title>
        <authorList>
            <person name="Goeker M."/>
        </authorList>
    </citation>
    <scope>NUCLEOTIDE SEQUENCE [LARGE SCALE GENOMIC DNA]</scope>
    <source>
        <strain evidence="1 2">DSM 103394</strain>
    </source>
</reference>
<dbReference type="RefSeq" id="WP_211086258.1">
    <property type="nucleotide sequence ID" value="NZ_JAFDST010000006.1"/>
</dbReference>
<dbReference type="Proteomes" id="UP000674416">
    <property type="component" value="Unassembled WGS sequence"/>
</dbReference>
<evidence type="ECO:0000313" key="1">
    <source>
        <dbReference type="EMBL" id="MBP1083478.1"/>
    </source>
</evidence>
<sequence>MTKDKAYELTTFFIQIEIDMAIKGRKNISEFAKRQRQRYWKIANLKGGD</sequence>
<protein>
    <submittedName>
        <fullName evidence="1">Uncharacterized protein</fullName>
    </submittedName>
</protein>
<evidence type="ECO:0000313" key="2">
    <source>
        <dbReference type="Proteomes" id="UP000674416"/>
    </source>
</evidence>
<accession>A0ABS4D1K5</accession>
<keyword evidence="2" id="KW-1185">Reference proteome</keyword>
<gene>
    <name evidence="1" type="ORF">JOC74_004006</name>
</gene>
<name>A0ABS4D1K5_9BACI</name>
<organism evidence="1 2">
    <name type="scientific">Bacillus capparidis</name>
    <dbReference type="NCBI Taxonomy" id="1840411"/>
    <lineage>
        <taxon>Bacteria</taxon>
        <taxon>Bacillati</taxon>
        <taxon>Bacillota</taxon>
        <taxon>Bacilli</taxon>
        <taxon>Bacillales</taxon>
        <taxon>Bacillaceae</taxon>
        <taxon>Bacillus</taxon>
    </lineage>
</organism>
<dbReference type="EMBL" id="JAFDST010000006">
    <property type="protein sequence ID" value="MBP1083478.1"/>
    <property type="molecule type" value="Genomic_DNA"/>
</dbReference>